<accession>A0ABP9SC33</accession>
<protein>
    <submittedName>
        <fullName evidence="2">Uncharacterized protein</fullName>
    </submittedName>
</protein>
<evidence type="ECO:0000256" key="1">
    <source>
        <dbReference type="SAM" id="Phobius"/>
    </source>
</evidence>
<feature type="transmembrane region" description="Helical" evidence="1">
    <location>
        <begin position="208"/>
        <end position="229"/>
    </location>
</feature>
<feature type="transmembrane region" description="Helical" evidence="1">
    <location>
        <begin position="67"/>
        <end position="85"/>
    </location>
</feature>
<reference evidence="3" key="1">
    <citation type="journal article" date="2019" name="Int. J. Syst. Evol. Microbiol.">
        <title>The Global Catalogue of Microorganisms (GCM) 10K type strain sequencing project: providing services to taxonomists for standard genome sequencing and annotation.</title>
        <authorList>
            <consortium name="The Broad Institute Genomics Platform"/>
            <consortium name="The Broad Institute Genome Sequencing Center for Infectious Disease"/>
            <person name="Wu L."/>
            <person name="Ma J."/>
        </authorList>
    </citation>
    <scope>NUCLEOTIDE SEQUENCE [LARGE SCALE GENOMIC DNA]</scope>
    <source>
        <strain evidence="3">JCM 18304</strain>
    </source>
</reference>
<gene>
    <name evidence="2" type="ORF">GCM10023322_57490</name>
</gene>
<dbReference type="EMBL" id="BAABJQ010000020">
    <property type="protein sequence ID" value="GAA5194049.1"/>
    <property type="molecule type" value="Genomic_DNA"/>
</dbReference>
<keyword evidence="3" id="KW-1185">Reference proteome</keyword>
<feature type="transmembrane region" description="Helical" evidence="1">
    <location>
        <begin position="136"/>
        <end position="156"/>
    </location>
</feature>
<keyword evidence="1" id="KW-0472">Membrane</keyword>
<evidence type="ECO:0000313" key="3">
    <source>
        <dbReference type="Proteomes" id="UP001501570"/>
    </source>
</evidence>
<keyword evidence="1" id="KW-1133">Transmembrane helix</keyword>
<dbReference type="Proteomes" id="UP001501570">
    <property type="component" value="Unassembled WGS sequence"/>
</dbReference>
<name>A0ABP9SC33_9ACTN</name>
<dbReference type="RefSeq" id="WP_345634828.1">
    <property type="nucleotide sequence ID" value="NZ_BAABJQ010000020.1"/>
</dbReference>
<sequence length="279" mass="29132">MTGDPWLVRALLACYPPAWRRRYGDEYAQLLCDLRIHRRPRLIVNSLAGAIHTQLSQGGLMSSRSPMTTAIWATGLFTVAGIGFQRLAEDFTGVAGIAYPLLIAAAGVALLALVAAAAPTAVALLRGRDTGAWKYLAVPVVGAAAWYGVLRLALAISHGHGVHSAPNVTGFTLVAVAGIAVVAATAWAAAIVLRRVPADQPARLRPTALIVLAAGMATTTVVALIWGLRVHANNPTAFHGDQGMLATPFVPSWIATVVLMAAATAFAAMAGRRQLSPAR</sequence>
<feature type="transmembrane region" description="Helical" evidence="1">
    <location>
        <begin position="97"/>
        <end position="124"/>
    </location>
</feature>
<feature type="transmembrane region" description="Helical" evidence="1">
    <location>
        <begin position="168"/>
        <end position="196"/>
    </location>
</feature>
<comment type="caution">
    <text evidence="2">The sequence shown here is derived from an EMBL/GenBank/DDBJ whole genome shotgun (WGS) entry which is preliminary data.</text>
</comment>
<evidence type="ECO:0000313" key="2">
    <source>
        <dbReference type="EMBL" id="GAA5194049.1"/>
    </source>
</evidence>
<keyword evidence="1" id="KW-0812">Transmembrane</keyword>
<feature type="transmembrane region" description="Helical" evidence="1">
    <location>
        <begin position="249"/>
        <end position="270"/>
    </location>
</feature>
<organism evidence="2 3">
    <name type="scientific">Rugosimonospora acidiphila</name>
    <dbReference type="NCBI Taxonomy" id="556531"/>
    <lineage>
        <taxon>Bacteria</taxon>
        <taxon>Bacillati</taxon>
        <taxon>Actinomycetota</taxon>
        <taxon>Actinomycetes</taxon>
        <taxon>Micromonosporales</taxon>
        <taxon>Micromonosporaceae</taxon>
        <taxon>Rugosimonospora</taxon>
    </lineage>
</organism>
<proteinExistence type="predicted"/>